<dbReference type="Proteomes" id="UP000008718">
    <property type="component" value="Chromosome"/>
</dbReference>
<gene>
    <name evidence="2" type="ordered locus">Palpr_1291</name>
</gene>
<organism evidence="2 3">
    <name type="scientific">Paludibacter propionicigenes (strain DSM 17365 / JCM 13257 / WB4)</name>
    <dbReference type="NCBI Taxonomy" id="694427"/>
    <lineage>
        <taxon>Bacteria</taxon>
        <taxon>Pseudomonadati</taxon>
        <taxon>Bacteroidota</taxon>
        <taxon>Bacteroidia</taxon>
        <taxon>Bacteroidales</taxon>
        <taxon>Paludibacteraceae</taxon>
        <taxon>Paludibacter</taxon>
    </lineage>
</organism>
<dbReference type="Pfam" id="PF01901">
    <property type="entry name" value="O_anti_polymase"/>
    <property type="match status" value="1"/>
</dbReference>
<name>E4T3Z4_PALPW</name>
<keyword evidence="3" id="KW-1185">Reference proteome</keyword>
<evidence type="ECO:0000313" key="2">
    <source>
        <dbReference type="EMBL" id="ADQ79438.1"/>
    </source>
</evidence>
<feature type="transmembrane region" description="Helical" evidence="1">
    <location>
        <begin position="340"/>
        <end position="359"/>
    </location>
</feature>
<dbReference type="KEGG" id="ppn:Palpr_1291"/>
<sequence length="405" mass="45990">MYISISLCLFLFIISLICSKYNIFSPSVITSGIWLSVLFLYTFLGSGLNPLTDKFLSAIDIWVTLFCVSSLFIQALSLSNNNRIKPSQLARNIFFYASLVTFPLLILHAYEIVKLGTSTNWMADMRSAAVGGIKGISIEDSNPFYTLIWLGSYLIELNCYSKENKKRVFVLFLMYLMYAFITMSKTNILTLFLSTIFVLYSNKFIKFNHIAISGIIILFVFLGVQSLRSNSTASKNPTSEFVTIYALSSAPAFETVKSESSVQFGENVFRFFYAVKYKLGLTKMKPNDTILGFVNVGVVTNTYTVLYPYYKDFGLSGIAFFSILLGLLLGFVYNKAENGNVIFVVLYSFFLFELVMQLVGDLFFTNFSLNLKLILVATTPYFISRYELFSYSRKQLKIIKNKVDE</sequence>
<feature type="transmembrane region" description="Helical" evidence="1">
    <location>
        <begin position="55"/>
        <end position="73"/>
    </location>
</feature>
<feature type="transmembrane region" description="Helical" evidence="1">
    <location>
        <begin position="93"/>
        <end position="113"/>
    </location>
</feature>
<proteinExistence type="predicted"/>
<dbReference type="eggNOG" id="ENOG5032WFR">
    <property type="taxonomic scope" value="Bacteria"/>
</dbReference>
<evidence type="ECO:0000313" key="3">
    <source>
        <dbReference type="Proteomes" id="UP000008718"/>
    </source>
</evidence>
<protein>
    <recommendedName>
        <fullName evidence="4">Oligosaccharide repeat unit polymerase</fullName>
    </recommendedName>
</protein>
<reference evidence="2 3" key="2">
    <citation type="journal article" date="2011" name="Stand. Genomic Sci.">
        <title>Complete genome sequence of Paludibacter propionicigenes type strain (WB4).</title>
        <authorList>
            <person name="Gronow S."/>
            <person name="Munk C."/>
            <person name="Lapidus A."/>
            <person name="Nolan M."/>
            <person name="Lucas S."/>
            <person name="Hammon N."/>
            <person name="Deshpande S."/>
            <person name="Cheng J.F."/>
            <person name="Tapia R."/>
            <person name="Han C."/>
            <person name="Goodwin L."/>
            <person name="Pitluck S."/>
            <person name="Liolios K."/>
            <person name="Ivanova N."/>
            <person name="Mavromatis K."/>
            <person name="Mikhailova N."/>
            <person name="Pati A."/>
            <person name="Chen A."/>
            <person name="Palaniappan K."/>
            <person name="Land M."/>
            <person name="Hauser L."/>
            <person name="Chang Y.J."/>
            <person name="Jeffries C.D."/>
            <person name="Brambilla E."/>
            <person name="Rohde M."/>
            <person name="Goker M."/>
            <person name="Detter J.C."/>
            <person name="Woyke T."/>
            <person name="Bristow J."/>
            <person name="Eisen J.A."/>
            <person name="Markowitz V."/>
            <person name="Hugenholtz P."/>
            <person name="Kyrpides N.C."/>
            <person name="Klenk H.P."/>
        </authorList>
    </citation>
    <scope>NUCLEOTIDE SEQUENCE [LARGE SCALE GENOMIC DNA]</scope>
    <source>
        <strain evidence="3">DSM 17365 / JCM 13257 / WB4</strain>
    </source>
</reference>
<keyword evidence="1" id="KW-1133">Transmembrane helix</keyword>
<keyword evidence="1" id="KW-0812">Transmembrane</keyword>
<reference key="1">
    <citation type="submission" date="2010-11" db="EMBL/GenBank/DDBJ databases">
        <title>The complete genome of Paludibacter propionicigenes DSM 17365.</title>
        <authorList>
            <consortium name="US DOE Joint Genome Institute (JGI-PGF)"/>
            <person name="Lucas S."/>
            <person name="Copeland A."/>
            <person name="Lapidus A."/>
            <person name="Bruce D."/>
            <person name="Goodwin L."/>
            <person name="Pitluck S."/>
            <person name="Kyrpides N."/>
            <person name="Mavromatis K."/>
            <person name="Ivanova N."/>
            <person name="Munk A.C."/>
            <person name="Brettin T."/>
            <person name="Detter J.C."/>
            <person name="Han C."/>
            <person name="Tapia R."/>
            <person name="Land M."/>
            <person name="Hauser L."/>
            <person name="Markowitz V."/>
            <person name="Cheng J.-F."/>
            <person name="Hugenholtz P."/>
            <person name="Woyke T."/>
            <person name="Wu D."/>
            <person name="Gronow S."/>
            <person name="Wellnitz S."/>
            <person name="Brambilla E."/>
            <person name="Klenk H.-P."/>
            <person name="Eisen J.A."/>
        </authorList>
    </citation>
    <scope>NUCLEOTIDE SEQUENCE</scope>
    <source>
        <strain>WB4</strain>
    </source>
</reference>
<dbReference type="AlphaFoldDB" id="E4T3Z4"/>
<dbReference type="InterPro" id="IPR002760">
    <property type="entry name" value="O_anti_polymase"/>
</dbReference>
<feature type="transmembrane region" description="Helical" evidence="1">
    <location>
        <begin position="29"/>
        <end position="48"/>
    </location>
</feature>
<feature type="transmembrane region" description="Helical" evidence="1">
    <location>
        <begin position="289"/>
        <end position="307"/>
    </location>
</feature>
<evidence type="ECO:0008006" key="4">
    <source>
        <dbReference type="Google" id="ProtNLM"/>
    </source>
</evidence>
<dbReference type="EMBL" id="CP002345">
    <property type="protein sequence ID" value="ADQ79438.1"/>
    <property type="molecule type" value="Genomic_DNA"/>
</dbReference>
<evidence type="ECO:0000256" key="1">
    <source>
        <dbReference type="SAM" id="Phobius"/>
    </source>
</evidence>
<feature type="transmembrane region" description="Helical" evidence="1">
    <location>
        <begin position="207"/>
        <end position="227"/>
    </location>
</feature>
<feature type="transmembrane region" description="Helical" evidence="1">
    <location>
        <begin position="168"/>
        <end position="201"/>
    </location>
</feature>
<dbReference type="NCBIfam" id="TIGR04370">
    <property type="entry name" value="glyco_rpt_poly"/>
    <property type="match status" value="1"/>
</dbReference>
<feature type="transmembrane region" description="Helical" evidence="1">
    <location>
        <begin position="313"/>
        <end position="333"/>
    </location>
</feature>
<dbReference type="HOGENOM" id="CLU_686703_0_0_10"/>
<dbReference type="STRING" id="694427.Palpr_1291"/>
<feature type="transmembrane region" description="Helical" evidence="1">
    <location>
        <begin position="371"/>
        <end position="388"/>
    </location>
</feature>
<keyword evidence="1" id="KW-0472">Membrane</keyword>
<accession>E4T3Z4</accession>